<accession>A0A1L7XLL1</accession>
<dbReference type="STRING" id="576137.A0A1L7XLL1"/>
<protein>
    <submittedName>
        <fullName evidence="1">Uncharacterized protein</fullName>
    </submittedName>
</protein>
<evidence type="ECO:0000313" key="2">
    <source>
        <dbReference type="Proteomes" id="UP000184330"/>
    </source>
</evidence>
<gene>
    <name evidence="1" type="ORF">PAC_15822</name>
</gene>
<dbReference type="OrthoDB" id="2019572at2759"/>
<dbReference type="InterPro" id="IPR015915">
    <property type="entry name" value="Kelch-typ_b-propeller"/>
</dbReference>
<dbReference type="EMBL" id="FJOG01000033">
    <property type="protein sequence ID" value="CZR65922.1"/>
    <property type="molecule type" value="Genomic_DNA"/>
</dbReference>
<evidence type="ECO:0000313" key="1">
    <source>
        <dbReference type="EMBL" id="CZR65922.1"/>
    </source>
</evidence>
<dbReference type="AlphaFoldDB" id="A0A1L7XLL1"/>
<dbReference type="SUPFAM" id="SSF117281">
    <property type="entry name" value="Kelch motif"/>
    <property type="match status" value="1"/>
</dbReference>
<proteinExistence type="predicted"/>
<keyword evidence="2" id="KW-1185">Reference proteome</keyword>
<dbReference type="Gene3D" id="2.130.10.80">
    <property type="entry name" value="Galactose oxidase/kelch, beta-propeller"/>
    <property type="match status" value="1"/>
</dbReference>
<organism evidence="1 2">
    <name type="scientific">Phialocephala subalpina</name>
    <dbReference type="NCBI Taxonomy" id="576137"/>
    <lineage>
        <taxon>Eukaryota</taxon>
        <taxon>Fungi</taxon>
        <taxon>Dikarya</taxon>
        <taxon>Ascomycota</taxon>
        <taxon>Pezizomycotina</taxon>
        <taxon>Leotiomycetes</taxon>
        <taxon>Helotiales</taxon>
        <taxon>Mollisiaceae</taxon>
        <taxon>Phialocephala</taxon>
        <taxon>Phialocephala fortinii species complex</taxon>
    </lineage>
</organism>
<dbReference type="Proteomes" id="UP000184330">
    <property type="component" value="Unassembled WGS sequence"/>
</dbReference>
<reference evidence="1 2" key="1">
    <citation type="submission" date="2016-03" db="EMBL/GenBank/DDBJ databases">
        <authorList>
            <person name="Ploux O."/>
        </authorList>
    </citation>
    <scope>NUCLEOTIDE SEQUENCE [LARGE SCALE GENOMIC DNA]</scope>
    <source>
        <strain evidence="1 2">UAMH 11012</strain>
    </source>
</reference>
<dbReference type="InterPro" id="IPR037293">
    <property type="entry name" value="Gal_Oxidase_central_sf"/>
</dbReference>
<name>A0A1L7XLL1_9HELO</name>
<sequence length="113" mass="12103">MFAADKADLMFAEDSTSYDVTASATYDPSTGSVAPGTVTNHGMFCPGLSLDFQGRPVVTGGATDNKVSIFDEESDSWVSGQNMTIGRGYHAQITLSDGHIFTIGRFLERRSRG</sequence>